<keyword evidence="7" id="KW-0788">Thiol protease</keyword>
<evidence type="ECO:0000256" key="11">
    <source>
        <dbReference type="PROSITE-ProRule" id="PRU00331"/>
    </source>
</evidence>
<evidence type="ECO:0000256" key="7">
    <source>
        <dbReference type="ARBA" id="ARBA00022807"/>
    </source>
</evidence>
<organism evidence="15 16">
    <name type="scientific">Prorocentrum cordatum</name>
    <dbReference type="NCBI Taxonomy" id="2364126"/>
    <lineage>
        <taxon>Eukaryota</taxon>
        <taxon>Sar</taxon>
        <taxon>Alveolata</taxon>
        <taxon>Dinophyceae</taxon>
        <taxon>Prorocentrales</taxon>
        <taxon>Prorocentraceae</taxon>
        <taxon>Prorocentrum</taxon>
    </lineage>
</organism>
<dbReference type="Gene3D" id="3.90.70.40">
    <property type="match status" value="1"/>
</dbReference>
<keyword evidence="4" id="KW-0645">Protease</keyword>
<protein>
    <recommendedName>
        <fullName evidence="3">ubiquitinyl hydrolase 1</fullName>
        <ecNumber evidence="3">3.4.19.12</ecNumber>
    </recommendedName>
</protein>
<dbReference type="PROSITE" id="PS50957">
    <property type="entry name" value="JOSEPHIN"/>
    <property type="match status" value="1"/>
</dbReference>
<comment type="subcellular location">
    <subcellularLocation>
        <location evidence="2">Nucleus</location>
    </subcellularLocation>
</comment>
<comment type="caution">
    <text evidence="15">The sequence shown here is derived from an EMBL/GenBank/DDBJ whole genome shotgun (WGS) entry which is preliminary data.</text>
</comment>
<evidence type="ECO:0000313" key="15">
    <source>
        <dbReference type="EMBL" id="CAK0858179.1"/>
    </source>
</evidence>
<reference evidence="15" key="1">
    <citation type="submission" date="2023-10" db="EMBL/GenBank/DDBJ databases">
        <authorList>
            <person name="Chen Y."/>
            <person name="Shah S."/>
            <person name="Dougan E. K."/>
            <person name="Thang M."/>
            <person name="Chan C."/>
        </authorList>
    </citation>
    <scope>NUCLEOTIDE SEQUENCE [LARGE SCALE GENOMIC DNA]</scope>
</reference>
<feature type="domain" description="C2" evidence="13">
    <location>
        <begin position="18"/>
        <end position="137"/>
    </location>
</feature>
<evidence type="ECO:0000259" key="13">
    <source>
        <dbReference type="PROSITE" id="PS50004"/>
    </source>
</evidence>
<evidence type="ECO:0000256" key="6">
    <source>
        <dbReference type="ARBA" id="ARBA00022801"/>
    </source>
</evidence>
<dbReference type="Gene3D" id="1.10.287.10">
    <property type="entry name" value="S15/NS1, RNA-binding"/>
    <property type="match status" value="1"/>
</dbReference>
<evidence type="ECO:0000256" key="3">
    <source>
        <dbReference type="ARBA" id="ARBA00012759"/>
    </source>
</evidence>
<keyword evidence="10" id="KW-0539">Nucleus</keyword>
<evidence type="ECO:0000256" key="9">
    <source>
        <dbReference type="ARBA" id="ARBA00023163"/>
    </source>
</evidence>
<evidence type="ECO:0000256" key="12">
    <source>
        <dbReference type="SAM" id="MobiDB-lite"/>
    </source>
</evidence>
<proteinExistence type="predicted"/>
<evidence type="ECO:0000256" key="5">
    <source>
        <dbReference type="ARBA" id="ARBA00022786"/>
    </source>
</evidence>
<feature type="domain" description="Josephin" evidence="14">
    <location>
        <begin position="195"/>
        <end position="376"/>
    </location>
</feature>
<evidence type="ECO:0000256" key="1">
    <source>
        <dbReference type="ARBA" id="ARBA00000707"/>
    </source>
</evidence>
<feature type="compositionally biased region" description="Basic residues" evidence="12">
    <location>
        <begin position="606"/>
        <end position="620"/>
    </location>
</feature>
<dbReference type="PROSITE" id="PS50004">
    <property type="entry name" value="C2"/>
    <property type="match status" value="1"/>
</dbReference>
<evidence type="ECO:0000256" key="4">
    <source>
        <dbReference type="ARBA" id="ARBA00022670"/>
    </source>
</evidence>
<evidence type="ECO:0000259" key="14">
    <source>
        <dbReference type="PROSITE" id="PS50957"/>
    </source>
</evidence>
<keyword evidence="16" id="KW-1185">Reference proteome</keyword>
<comment type="catalytic activity">
    <reaction evidence="1">
        <text>Thiol-dependent hydrolysis of ester, thioester, amide, peptide and isopeptide bonds formed by the C-terminal Gly of ubiquitin (a 76-residue protein attached to proteins as an intracellular targeting signal).</text>
        <dbReference type="EC" id="3.4.19.12"/>
    </reaction>
</comment>
<accession>A0ABN9UHC4</accession>
<dbReference type="Pfam" id="PF00168">
    <property type="entry name" value="C2"/>
    <property type="match status" value="1"/>
</dbReference>
<feature type="region of interest" description="Disordered" evidence="12">
    <location>
        <begin position="592"/>
        <end position="621"/>
    </location>
</feature>
<dbReference type="EC" id="3.4.19.12" evidence="3"/>
<feature type="active site" evidence="11">
    <location>
        <position position="315"/>
    </location>
</feature>
<dbReference type="SMART" id="SM01246">
    <property type="entry name" value="Josephin"/>
    <property type="match status" value="1"/>
</dbReference>
<name>A0ABN9UHC4_9DINO</name>
<dbReference type="SUPFAM" id="SSF49562">
    <property type="entry name" value="C2 domain (Calcium/lipid-binding domain, CaLB)"/>
    <property type="match status" value="1"/>
</dbReference>
<evidence type="ECO:0000313" key="16">
    <source>
        <dbReference type="Proteomes" id="UP001189429"/>
    </source>
</evidence>
<dbReference type="PRINTS" id="PR01233">
    <property type="entry name" value="JOSEPHIN"/>
</dbReference>
<evidence type="ECO:0000256" key="10">
    <source>
        <dbReference type="ARBA" id="ARBA00023242"/>
    </source>
</evidence>
<keyword evidence="9" id="KW-0804">Transcription</keyword>
<dbReference type="InterPro" id="IPR035892">
    <property type="entry name" value="C2_domain_sf"/>
</dbReference>
<dbReference type="PANTHER" id="PTHR14159:SF0">
    <property type="entry name" value="ATAXIN-3-RELATED"/>
    <property type="match status" value="1"/>
</dbReference>
<dbReference type="CDD" id="cd00030">
    <property type="entry name" value="C2"/>
    <property type="match status" value="1"/>
</dbReference>
<feature type="active site" evidence="11">
    <location>
        <position position="330"/>
    </location>
</feature>
<dbReference type="InterPro" id="IPR006155">
    <property type="entry name" value="Josephin"/>
</dbReference>
<dbReference type="EMBL" id="CAUYUJ010015796">
    <property type="protein sequence ID" value="CAK0858179.1"/>
    <property type="molecule type" value="Genomic_DNA"/>
</dbReference>
<evidence type="ECO:0000256" key="8">
    <source>
        <dbReference type="ARBA" id="ARBA00023015"/>
    </source>
</evidence>
<keyword evidence="5" id="KW-0833">Ubl conjugation pathway</keyword>
<feature type="active site" evidence="11">
    <location>
        <position position="208"/>
    </location>
</feature>
<gene>
    <name evidence="15" type="ORF">PCOR1329_LOCUS48047</name>
</gene>
<dbReference type="InterPro" id="IPR033865">
    <property type="entry name" value="Ataxin-3"/>
</dbReference>
<sequence length="699" mass="74002">MAAVSTARLRRKLGQDRWLEDMIRAARQQGDELQGPVLRVAIQGATDLVPRSCAEGRDLYCTCEVAGRARSQVRTRTVDGAHEPAWDYESRVIGYSLGDSLAFAVWARAAGRPDECLGRATLRSEQFYPSGFAGRCELEGGCPAKEKEKEKEKEKIGRSCKFCFCGSLVRAAMCGHGGAFLTSDLVGMEHGDARHVRAGAGRQLGGLCGVHCLNNLLQGPHFGPGDLAEIGVQLDREERQLLEGAGGGAGGDGLEEQPYNVDPSADGGNFSIQVLALALKRFGLELLPSNHPDARELMKDPPKAAGAFLCQYRDHWFAIREIASCWWNLNSTRRRPAMVSPFFLAAWLGQLGEEGHSIFLVRGAAMPEPARPAEAADGQVEENFHELGFLLDKSRESGGNPLQGDDGSDGEVVIPPDTDAPLGAMLPGALGPFPGAMVPGLALNPFEQQQQQMLLHQLRALQQGGLAEPPGSAGALREMGFGEAQVRAAEALAAGGPPSAQDWRLLAHADVAPGLAADPLRLGQAIQEAVVGLERSPGSALDACILRLVALLSVEGAARAVAARHTDGALLSGLAASVLAEPGPVVAGAHAVRRRGGAGAPGRAAAGRRGRRRAAARRRRLPEAPVEAAGLELAVAGRRRPRDRVSVGVAPSAGRRALRGALRPASGGGRRRRSAPPETLTLQRAIFSAREVFKSRAIF</sequence>
<dbReference type="PANTHER" id="PTHR14159">
    <property type="entry name" value="ATAXIN-3-RELATED"/>
    <property type="match status" value="1"/>
</dbReference>
<keyword evidence="8" id="KW-0805">Transcription regulation</keyword>
<dbReference type="Proteomes" id="UP001189429">
    <property type="component" value="Unassembled WGS sequence"/>
</dbReference>
<dbReference type="InterPro" id="IPR000008">
    <property type="entry name" value="C2_dom"/>
</dbReference>
<dbReference type="Gene3D" id="2.60.40.150">
    <property type="entry name" value="C2 domain"/>
    <property type="match status" value="1"/>
</dbReference>
<evidence type="ECO:0000256" key="2">
    <source>
        <dbReference type="ARBA" id="ARBA00004123"/>
    </source>
</evidence>
<dbReference type="Pfam" id="PF02099">
    <property type="entry name" value="Josephin"/>
    <property type="match status" value="1"/>
</dbReference>
<keyword evidence="6 11" id="KW-0378">Hydrolase</keyword>